<dbReference type="AlphaFoldDB" id="A0A5A5TF85"/>
<dbReference type="SUPFAM" id="SSF53383">
    <property type="entry name" value="PLP-dependent transferases"/>
    <property type="match status" value="1"/>
</dbReference>
<dbReference type="GO" id="GO:0030170">
    <property type="term" value="F:pyridoxal phosphate binding"/>
    <property type="evidence" value="ECO:0007669"/>
    <property type="project" value="InterPro"/>
</dbReference>
<dbReference type="CDD" id="cd00609">
    <property type="entry name" value="AAT_like"/>
    <property type="match status" value="1"/>
</dbReference>
<dbReference type="InterPro" id="IPR004839">
    <property type="entry name" value="Aminotransferase_I/II_large"/>
</dbReference>
<dbReference type="RefSeq" id="WP_149402657.1">
    <property type="nucleotide sequence ID" value="NZ_BIXY01000050.1"/>
</dbReference>
<dbReference type="InterPro" id="IPR015424">
    <property type="entry name" value="PyrdxlP-dep_Trfase"/>
</dbReference>
<dbReference type="Gene3D" id="3.40.640.10">
    <property type="entry name" value="Type I PLP-dependent aspartate aminotransferase-like (Major domain)"/>
    <property type="match status" value="1"/>
</dbReference>
<dbReference type="Pfam" id="PF00155">
    <property type="entry name" value="Aminotran_1_2"/>
    <property type="match status" value="1"/>
</dbReference>
<name>A0A5A5TF85_9CHLR</name>
<keyword evidence="4" id="KW-0238">DNA-binding</keyword>
<dbReference type="CDD" id="cd07377">
    <property type="entry name" value="WHTH_GntR"/>
    <property type="match status" value="1"/>
</dbReference>
<comment type="caution">
    <text evidence="7">The sequence shown here is derived from an EMBL/GenBank/DDBJ whole genome shotgun (WGS) entry which is preliminary data.</text>
</comment>
<dbReference type="InterPro" id="IPR000524">
    <property type="entry name" value="Tscrpt_reg_HTH_GntR"/>
</dbReference>
<sequence length="511" mass="56629">MQKTGSSILLTLMLDHHASTPLYQQIYSAMRQAILSGSLPAGTRLPSTRTFASTLGVSRTTVIVAFEQLLYEGYLRGQVGNGTYVEESLPDELLRLPQSSQQGPSKDADRVAHPHTPGLSARGRLIAAAPVAPIQSWEQVILRQTFRHGIPALHEFPFKLWARLAHKRWQKINPDYFGYSDPAGYRPLRQEIAAYLQTARGVRCSEEQIIIVAGSQQAINLAAQLLIDPGDDVWIEDPGYLGARGALLSSGAHLVPVPVDAEGIELEAGIRMSPRARLIYTTPSHQFPTGVTMSLARRLALLRHATRTGAWILEDDYDGEYRYTGHPLASLQGLDQAGRVIYIGTFSKVMFPGLRLGYLVAPPDLIDAFSAAHAAADRNSHMLDQMVLADFMVEEHFSRHVRRMRALYASRQEIMLDALQKEDATGLLTVQPDEAGMHLCAHLPAAYPDVLVSKRAAEQDLILTAISRYAYQHSTRNGLILGYTSFDEQEIRTGIRHLQQLLSQQDWLSGL</sequence>
<keyword evidence="5" id="KW-0804">Transcription</keyword>
<keyword evidence="8" id="KW-1185">Reference proteome</keyword>
<dbReference type="InterPro" id="IPR051446">
    <property type="entry name" value="HTH_trans_reg/aminotransferase"/>
</dbReference>
<dbReference type="PROSITE" id="PS50949">
    <property type="entry name" value="HTH_GNTR"/>
    <property type="match status" value="1"/>
</dbReference>
<keyword evidence="2" id="KW-0663">Pyridoxal phosphate</keyword>
<dbReference type="InterPro" id="IPR015421">
    <property type="entry name" value="PyrdxlP-dep_Trfase_major"/>
</dbReference>
<evidence type="ECO:0000313" key="7">
    <source>
        <dbReference type="EMBL" id="GCF09733.1"/>
    </source>
</evidence>
<dbReference type="SMART" id="SM00345">
    <property type="entry name" value="HTH_GNTR"/>
    <property type="match status" value="1"/>
</dbReference>
<dbReference type="SUPFAM" id="SSF46785">
    <property type="entry name" value="Winged helix' DNA-binding domain"/>
    <property type="match status" value="1"/>
</dbReference>
<dbReference type="InterPro" id="IPR036390">
    <property type="entry name" value="WH_DNA-bd_sf"/>
</dbReference>
<dbReference type="PANTHER" id="PTHR46577:SF1">
    <property type="entry name" value="HTH-TYPE TRANSCRIPTIONAL REGULATORY PROTEIN GABR"/>
    <property type="match status" value="1"/>
</dbReference>
<dbReference type="Proteomes" id="UP000322530">
    <property type="component" value="Unassembled WGS sequence"/>
</dbReference>
<protein>
    <submittedName>
        <fullName evidence="7">GntR family transcriptional regulator</fullName>
    </submittedName>
</protein>
<evidence type="ECO:0000256" key="4">
    <source>
        <dbReference type="ARBA" id="ARBA00023125"/>
    </source>
</evidence>
<dbReference type="GO" id="GO:0003700">
    <property type="term" value="F:DNA-binding transcription factor activity"/>
    <property type="evidence" value="ECO:0007669"/>
    <property type="project" value="InterPro"/>
</dbReference>
<dbReference type="EMBL" id="BIXY01000050">
    <property type="protein sequence ID" value="GCF09733.1"/>
    <property type="molecule type" value="Genomic_DNA"/>
</dbReference>
<organism evidence="7 8">
    <name type="scientific">Dictyobacter arantiisoli</name>
    <dbReference type="NCBI Taxonomy" id="2014874"/>
    <lineage>
        <taxon>Bacteria</taxon>
        <taxon>Bacillati</taxon>
        <taxon>Chloroflexota</taxon>
        <taxon>Ktedonobacteria</taxon>
        <taxon>Ktedonobacterales</taxon>
        <taxon>Dictyobacteraceae</taxon>
        <taxon>Dictyobacter</taxon>
    </lineage>
</organism>
<reference evidence="7 8" key="1">
    <citation type="submission" date="2019-01" db="EMBL/GenBank/DDBJ databases">
        <title>Draft genome sequence of Dictyobacter sp. Uno17.</title>
        <authorList>
            <person name="Wang C.M."/>
            <person name="Zheng Y."/>
            <person name="Sakai Y."/>
            <person name="Abe K."/>
            <person name="Yokota A."/>
            <person name="Yabe S."/>
        </authorList>
    </citation>
    <scope>NUCLEOTIDE SEQUENCE [LARGE SCALE GENOMIC DNA]</scope>
    <source>
        <strain evidence="7 8">Uno17</strain>
    </source>
</reference>
<evidence type="ECO:0000256" key="1">
    <source>
        <dbReference type="ARBA" id="ARBA00005384"/>
    </source>
</evidence>
<evidence type="ECO:0000259" key="6">
    <source>
        <dbReference type="PROSITE" id="PS50949"/>
    </source>
</evidence>
<dbReference type="PANTHER" id="PTHR46577">
    <property type="entry name" value="HTH-TYPE TRANSCRIPTIONAL REGULATORY PROTEIN GABR"/>
    <property type="match status" value="1"/>
</dbReference>
<dbReference type="OrthoDB" id="9802328at2"/>
<dbReference type="Pfam" id="PF00392">
    <property type="entry name" value="GntR"/>
    <property type="match status" value="1"/>
</dbReference>
<evidence type="ECO:0000256" key="3">
    <source>
        <dbReference type="ARBA" id="ARBA00023015"/>
    </source>
</evidence>
<proteinExistence type="inferred from homology"/>
<dbReference type="PRINTS" id="PR00035">
    <property type="entry name" value="HTHGNTR"/>
</dbReference>
<dbReference type="GO" id="GO:0003677">
    <property type="term" value="F:DNA binding"/>
    <property type="evidence" value="ECO:0007669"/>
    <property type="project" value="UniProtKB-KW"/>
</dbReference>
<keyword evidence="3" id="KW-0805">Transcription regulation</keyword>
<dbReference type="InterPro" id="IPR036388">
    <property type="entry name" value="WH-like_DNA-bd_sf"/>
</dbReference>
<evidence type="ECO:0000313" key="8">
    <source>
        <dbReference type="Proteomes" id="UP000322530"/>
    </source>
</evidence>
<evidence type="ECO:0000256" key="2">
    <source>
        <dbReference type="ARBA" id="ARBA00022898"/>
    </source>
</evidence>
<comment type="similarity">
    <text evidence="1">In the C-terminal section; belongs to the class-I pyridoxal-phosphate-dependent aminotransferase family.</text>
</comment>
<evidence type="ECO:0000256" key="5">
    <source>
        <dbReference type="ARBA" id="ARBA00023163"/>
    </source>
</evidence>
<feature type="domain" description="HTH gntR-type" evidence="6">
    <location>
        <begin position="20"/>
        <end position="88"/>
    </location>
</feature>
<gene>
    <name evidence="7" type="ORF">KDI_32970</name>
</gene>
<accession>A0A5A5TF85</accession>
<dbReference type="Gene3D" id="1.10.10.10">
    <property type="entry name" value="Winged helix-like DNA-binding domain superfamily/Winged helix DNA-binding domain"/>
    <property type="match status" value="1"/>
</dbReference>